<name>A0AAN7A306_9PEZI</name>
<evidence type="ECO:0000256" key="6">
    <source>
        <dbReference type="ARBA" id="ARBA00023136"/>
    </source>
</evidence>
<sequence length="301" mass="33291">MHRHREGSGGYGRFWVDMARAFSAETGVVEHEWDFEEKVSNERIGTSDGPIGFRAWFDFVVRVWSMAKVHGVVMGAGFLGLFPLGAVMIRMKSKGGRPFKRHWRVQVVATVMVVAGAMIGGKLSKWHMPKSLHQWLGVGIVVGLVVQSILGWRHHVDFVRIKRRTWISHGHIWLGRFVVAGGLVNVILGMWLSGKGAGGVWLVGLVGLVEAAGLGYWLWRAERQKRQAVGGEEDGAEALALMPRSSDGGEDYFALDESEDEDDDEDDDEDNDGKISDEEALRKKSVDSGDSVKKSLHGAKD</sequence>
<keyword evidence="6 8" id="KW-0472">Membrane</keyword>
<feature type="domain" description="Cytochrome b561" evidence="9">
    <location>
        <begin position="69"/>
        <end position="190"/>
    </location>
</feature>
<reference evidence="10" key="2">
    <citation type="submission" date="2023-05" db="EMBL/GenBank/DDBJ databases">
        <authorList>
            <consortium name="Lawrence Berkeley National Laboratory"/>
            <person name="Steindorff A."/>
            <person name="Hensen N."/>
            <person name="Bonometti L."/>
            <person name="Westerberg I."/>
            <person name="Brannstrom I.O."/>
            <person name="Guillou S."/>
            <person name="Cros-Aarteil S."/>
            <person name="Calhoun S."/>
            <person name="Haridas S."/>
            <person name="Kuo A."/>
            <person name="Mondo S."/>
            <person name="Pangilinan J."/>
            <person name="Riley R."/>
            <person name="Labutti K."/>
            <person name="Andreopoulos B."/>
            <person name="Lipzen A."/>
            <person name="Chen C."/>
            <person name="Yanf M."/>
            <person name="Daum C."/>
            <person name="Ng V."/>
            <person name="Clum A."/>
            <person name="Ohm R."/>
            <person name="Martin F."/>
            <person name="Silar P."/>
            <person name="Natvig D."/>
            <person name="Lalanne C."/>
            <person name="Gautier V."/>
            <person name="Ament-Velasquez S.L."/>
            <person name="Kruys A."/>
            <person name="Hutchinson M.I."/>
            <person name="Powell A.J."/>
            <person name="Barry K."/>
            <person name="Miller A.N."/>
            <person name="Grigoriev I.V."/>
            <person name="Debuchy R."/>
            <person name="Gladieux P."/>
            <person name="Thoren M.H."/>
            <person name="Johannesson H."/>
        </authorList>
    </citation>
    <scope>NUCLEOTIDE SEQUENCE</scope>
    <source>
        <strain evidence="10">CBS 892.96</strain>
    </source>
</reference>
<evidence type="ECO:0000256" key="8">
    <source>
        <dbReference type="SAM" id="Phobius"/>
    </source>
</evidence>
<feature type="compositionally biased region" description="Acidic residues" evidence="7">
    <location>
        <begin position="248"/>
        <end position="271"/>
    </location>
</feature>
<keyword evidence="2" id="KW-0813">Transport</keyword>
<keyword evidence="3 8" id="KW-0812">Transmembrane</keyword>
<proteinExistence type="predicted"/>
<reference evidence="10" key="1">
    <citation type="journal article" date="2023" name="Mol. Phylogenet. Evol.">
        <title>Genome-scale phylogeny and comparative genomics of the fungal order Sordariales.</title>
        <authorList>
            <person name="Hensen N."/>
            <person name="Bonometti L."/>
            <person name="Westerberg I."/>
            <person name="Brannstrom I.O."/>
            <person name="Guillou S."/>
            <person name="Cros-Aarteil S."/>
            <person name="Calhoun S."/>
            <person name="Haridas S."/>
            <person name="Kuo A."/>
            <person name="Mondo S."/>
            <person name="Pangilinan J."/>
            <person name="Riley R."/>
            <person name="LaButti K."/>
            <person name="Andreopoulos B."/>
            <person name="Lipzen A."/>
            <person name="Chen C."/>
            <person name="Yan M."/>
            <person name="Daum C."/>
            <person name="Ng V."/>
            <person name="Clum A."/>
            <person name="Steindorff A."/>
            <person name="Ohm R.A."/>
            <person name="Martin F."/>
            <person name="Silar P."/>
            <person name="Natvig D.O."/>
            <person name="Lalanne C."/>
            <person name="Gautier V."/>
            <person name="Ament-Velasquez S.L."/>
            <person name="Kruys A."/>
            <person name="Hutchinson M.I."/>
            <person name="Powell A.J."/>
            <person name="Barry K."/>
            <person name="Miller A.N."/>
            <person name="Grigoriev I.V."/>
            <person name="Debuchy R."/>
            <person name="Gladieux P."/>
            <person name="Hiltunen Thoren M."/>
            <person name="Johannesson H."/>
        </authorList>
    </citation>
    <scope>NUCLEOTIDE SEQUENCE</scope>
    <source>
        <strain evidence="10">CBS 892.96</strain>
    </source>
</reference>
<gene>
    <name evidence="10" type="ORF">QBC36DRAFT_338438</name>
</gene>
<dbReference type="Gene3D" id="1.20.120.1770">
    <property type="match status" value="1"/>
</dbReference>
<feature type="transmembrane region" description="Helical" evidence="8">
    <location>
        <begin position="69"/>
        <end position="91"/>
    </location>
</feature>
<comment type="subcellular location">
    <subcellularLocation>
        <location evidence="1">Membrane</location>
    </subcellularLocation>
</comment>
<feature type="transmembrane region" description="Helical" evidence="8">
    <location>
        <begin position="198"/>
        <end position="219"/>
    </location>
</feature>
<feature type="region of interest" description="Disordered" evidence="7">
    <location>
        <begin position="241"/>
        <end position="301"/>
    </location>
</feature>
<evidence type="ECO:0000256" key="3">
    <source>
        <dbReference type="ARBA" id="ARBA00022692"/>
    </source>
</evidence>
<evidence type="ECO:0000256" key="7">
    <source>
        <dbReference type="SAM" id="MobiDB-lite"/>
    </source>
</evidence>
<evidence type="ECO:0000313" key="11">
    <source>
        <dbReference type="Proteomes" id="UP001302321"/>
    </source>
</evidence>
<organism evidence="10 11">
    <name type="scientific">Triangularia setosa</name>
    <dbReference type="NCBI Taxonomy" id="2587417"/>
    <lineage>
        <taxon>Eukaryota</taxon>
        <taxon>Fungi</taxon>
        <taxon>Dikarya</taxon>
        <taxon>Ascomycota</taxon>
        <taxon>Pezizomycotina</taxon>
        <taxon>Sordariomycetes</taxon>
        <taxon>Sordariomycetidae</taxon>
        <taxon>Sordariales</taxon>
        <taxon>Podosporaceae</taxon>
        <taxon>Triangularia</taxon>
    </lineage>
</organism>
<protein>
    <recommendedName>
        <fullName evidence="9">Cytochrome b561 domain-containing protein</fullName>
    </recommendedName>
</protein>
<dbReference type="EMBL" id="MU866453">
    <property type="protein sequence ID" value="KAK4172208.1"/>
    <property type="molecule type" value="Genomic_DNA"/>
</dbReference>
<feature type="transmembrane region" description="Helical" evidence="8">
    <location>
        <begin position="132"/>
        <end position="152"/>
    </location>
</feature>
<dbReference type="CDD" id="cd08760">
    <property type="entry name" value="Cyt_b561_FRRS1_like"/>
    <property type="match status" value="1"/>
</dbReference>
<feature type="compositionally biased region" description="Basic and acidic residues" evidence="7">
    <location>
        <begin position="272"/>
        <end position="301"/>
    </location>
</feature>
<evidence type="ECO:0000313" key="10">
    <source>
        <dbReference type="EMBL" id="KAK4172208.1"/>
    </source>
</evidence>
<dbReference type="AlphaFoldDB" id="A0AAN7A306"/>
<dbReference type="Proteomes" id="UP001302321">
    <property type="component" value="Unassembled WGS sequence"/>
</dbReference>
<keyword evidence="11" id="KW-1185">Reference proteome</keyword>
<dbReference type="PANTHER" id="PTHR47797">
    <property type="entry name" value="DEHYDROGENASE, PUTATIVE (AFU_ORTHOLOGUE AFUA_8G05805)-RELATED"/>
    <property type="match status" value="1"/>
</dbReference>
<dbReference type="PANTHER" id="PTHR47797:SF3">
    <property type="entry name" value="CYTOCHROME B561 DOMAIN-CONTAINING PROTEIN"/>
    <property type="match status" value="1"/>
</dbReference>
<comment type="caution">
    <text evidence="10">The sequence shown here is derived from an EMBL/GenBank/DDBJ whole genome shotgun (WGS) entry which is preliminary data.</text>
</comment>
<keyword evidence="4" id="KW-0249">Electron transport</keyword>
<evidence type="ECO:0000256" key="4">
    <source>
        <dbReference type="ARBA" id="ARBA00022982"/>
    </source>
</evidence>
<accession>A0AAN7A306</accession>
<feature type="transmembrane region" description="Helical" evidence="8">
    <location>
        <begin position="173"/>
        <end position="192"/>
    </location>
</feature>
<dbReference type="InterPro" id="IPR006593">
    <property type="entry name" value="Cyt_b561/ferric_Rdtase_TM"/>
</dbReference>
<dbReference type="SMART" id="SM00665">
    <property type="entry name" value="B561"/>
    <property type="match status" value="1"/>
</dbReference>
<evidence type="ECO:0000256" key="1">
    <source>
        <dbReference type="ARBA" id="ARBA00004370"/>
    </source>
</evidence>
<feature type="transmembrane region" description="Helical" evidence="8">
    <location>
        <begin position="103"/>
        <end position="120"/>
    </location>
</feature>
<evidence type="ECO:0000256" key="5">
    <source>
        <dbReference type="ARBA" id="ARBA00022989"/>
    </source>
</evidence>
<dbReference type="GO" id="GO:0016020">
    <property type="term" value="C:membrane"/>
    <property type="evidence" value="ECO:0007669"/>
    <property type="project" value="UniProtKB-SubCell"/>
</dbReference>
<keyword evidence="5 8" id="KW-1133">Transmembrane helix</keyword>
<evidence type="ECO:0000259" key="9">
    <source>
        <dbReference type="SMART" id="SM00665"/>
    </source>
</evidence>
<dbReference type="Pfam" id="PF03188">
    <property type="entry name" value="Cytochrom_B561"/>
    <property type="match status" value="1"/>
</dbReference>
<evidence type="ECO:0000256" key="2">
    <source>
        <dbReference type="ARBA" id="ARBA00022448"/>
    </source>
</evidence>